<evidence type="ECO:0000313" key="2">
    <source>
        <dbReference type="EMBL" id="EHP87796.1"/>
    </source>
</evidence>
<protein>
    <submittedName>
        <fullName evidence="2">Putative diguanylate cyclase/phosphodiesterase with PAS/PAC and GAF sensor(S)</fullName>
    </submittedName>
</protein>
<keyword evidence="1" id="KW-0812">Transmembrane</keyword>
<keyword evidence="1" id="KW-1133">Transmembrane helix</keyword>
<organism evidence="2 3">
    <name type="scientific">Methylorubrum extorquens DSM 13060</name>
    <dbReference type="NCBI Taxonomy" id="882800"/>
    <lineage>
        <taxon>Bacteria</taxon>
        <taxon>Pseudomonadati</taxon>
        <taxon>Pseudomonadota</taxon>
        <taxon>Alphaproteobacteria</taxon>
        <taxon>Hyphomicrobiales</taxon>
        <taxon>Methylobacteriaceae</taxon>
        <taxon>Methylorubrum</taxon>
    </lineage>
</organism>
<name>H1KSH6_METEX</name>
<dbReference type="AlphaFoldDB" id="H1KSH6"/>
<keyword evidence="1" id="KW-0472">Membrane</keyword>
<feature type="non-terminal residue" evidence="2">
    <location>
        <position position="42"/>
    </location>
</feature>
<sequence length="42" mass="4046" precursor="true">MPLRPQRPIDPDRAFGRGSVSGTALAAVLAAVAGASAALAAA</sequence>
<evidence type="ECO:0000313" key="3">
    <source>
        <dbReference type="Proteomes" id="UP000004382"/>
    </source>
</evidence>
<dbReference type="Proteomes" id="UP000004382">
    <property type="component" value="Unassembled WGS sequence"/>
</dbReference>
<proteinExistence type="predicted"/>
<dbReference type="EMBL" id="AGJK01000275">
    <property type="protein sequence ID" value="EHP87796.1"/>
    <property type="molecule type" value="Genomic_DNA"/>
</dbReference>
<reference evidence="2 3" key="1">
    <citation type="submission" date="2011-09" db="EMBL/GenBank/DDBJ databases">
        <title>The draft genome of Methylobacterium extorquens DSM 13060.</title>
        <authorList>
            <consortium name="US DOE Joint Genome Institute (JGI-PGF)"/>
            <person name="Lucas S."/>
            <person name="Han J."/>
            <person name="Lapidus A."/>
            <person name="Cheng J.-F."/>
            <person name="Goodwin L."/>
            <person name="Pitluck S."/>
            <person name="Peters L."/>
            <person name="Land M.L."/>
            <person name="Hauser L."/>
            <person name="Koskimaki J."/>
            <person name="Halonen O."/>
            <person name="Pirttila A."/>
            <person name="Frank C."/>
            <person name="Woyke T.J."/>
        </authorList>
    </citation>
    <scope>NUCLEOTIDE SEQUENCE [LARGE SCALE GENOMIC DNA]</scope>
    <source>
        <strain evidence="2 3">DSM 13060</strain>
    </source>
</reference>
<feature type="transmembrane region" description="Helical" evidence="1">
    <location>
        <begin position="20"/>
        <end position="41"/>
    </location>
</feature>
<evidence type="ECO:0000256" key="1">
    <source>
        <dbReference type="SAM" id="Phobius"/>
    </source>
</evidence>
<comment type="caution">
    <text evidence="2">The sequence shown here is derived from an EMBL/GenBank/DDBJ whole genome shotgun (WGS) entry which is preliminary data.</text>
</comment>
<accession>H1KSH6</accession>
<gene>
    <name evidence="2" type="ORF">MetexDRAFT_5589</name>
</gene>